<gene>
    <name evidence="3" type="ORF">LC087_10835</name>
</gene>
<organism evidence="3 4">
    <name type="scientific">Bacillus carboniphilus</name>
    <dbReference type="NCBI Taxonomy" id="86663"/>
    <lineage>
        <taxon>Bacteria</taxon>
        <taxon>Bacillati</taxon>
        <taxon>Bacillota</taxon>
        <taxon>Bacilli</taxon>
        <taxon>Bacillales</taxon>
        <taxon>Bacillaceae</taxon>
        <taxon>Bacillus</taxon>
    </lineage>
</organism>
<protein>
    <submittedName>
        <fullName evidence="3">DUF4176 domain-containing protein</fullName>
    </submittedName>
</protein>
<proteinExistence type="predicted"/>
<sequence length="160" mass="18177">MIKKNSLLTLMLILVLILAGCSQTNKSDSDVSSKDIKTEENSPSEEGHSEVEVSTENEHIEIEESDLTEYDTNKLLPIGTVIKVKQFTKPVMIYGHNQIQTSTGKSFDYIAVPYPEGNISPDYNMFLNRNMIEEVLYIGYITEEDKKLREEVELQIKNGK</sequence>
<dbReference type="EMBL" id="CP129013">
    <property type="protein sequence ID" value="WLR41403.1"/>
    <property type="molecule type" value="Genomic_DNA"/>
</dbReference>
<name>A0ABY9JT06_9BACI</name>
<evidence type="ECO:0000313" key="4">
    <source>
        <dbReference type="Proteomes" id="UP001197974"/>
    </source>
</evidence>
<reference evidence="3 4" key="1">
    <citation type="submission" date="2023-06" db="EMBL/GenBank/DDBJ databases">
        <title>Five Gram-positive bacteria isolated from mangrove sediments in Shenzhen, Guangdong, China.</title>
        <authorList>
            <person name="Yu S."/>
            <person name="Zheng W."/>
            <person name="Huang Y."/>
        </authorList>
    </citation>
    <scope>NUCLEOTIDE SEQUENCE [LARGE SCALE GENOMIC DNA]</scope>
    <source>
        <strain evidence="3 4">SaN35-3</strain>
    </source>
</reference>
<evidence type="ECO:0000256" key="1">
    <source>
        <dbReference type="SAM" id="MobiDB-lite"/>
    </source>
</evidence>
<dbReference type="InterPro" id="IPR025233">
    <property type="entry name" value="DUF4176"/>
</dbReference>
<feature type="compositionally biased region" description="Basic and acidic residues" evidence="1">
    <location>
        <begin position="27"/>
        <end position="62"/>
    </location>
</feature>
<accession>A0ABY9JT06</accession>
<dbReference type="RefSeq" id="WP_226543384.1">
    <property type="nucleotide sequence ID" value="NZ_CP129013.1"/>
</dbReference>
<dbReference type="Pfam" id="PF13780">
    <property type="entry name" value="DUF4176"/>
    <property type="match status" value="1"/>
</dbReference>
<dbReference type="PROSITE" id="PS51257">
    <property type="entry name" value="PROKAR_LIPOPROTEIN"/>
    <property type="match status" value="1"/>
</dbReference>
<feature type="signal peptide" evidence="2">
    <location>
        <begin position="1"/>
        <end position="27"/>
    </location>
</feature>
<evidence type="ECO:0000256" key="2">
    <source>
        <dbReference type="SAM" id="SignalP"/>
    </source>
</evidence>
<feature type="chain" id="PRO_5046251813" evidence="2">
    <location>
        <begin position="28"/>
        <end position="160"/>
    </location>
</feature>
<keyword evidence="4" id="KW-1185">Reference proteome</keyword>
<evidence type="ECO:0000313" key="3">
    <source>
        <dbReference type="EMBL" id="WLR41403.1"/>
    </source>
</evidence>
<feature type="region of interest" description="Disordered" evidence="1">
    <location>
        <begin position="24"/>
        <end position="66"/>
    </location>
</feature>
<dbReference type="Proteomes" id="UP001197974">
    <property type="component" value="Chromosome"/>
</dbReference>
<keyword evidence="2" id="KW-0732">Signal</keyword>